<dbReference type="Proteomes" id="UP000314294">
    <property type="component" value="Unassembled WGS sequence"/>
</dbReference>
<accession>A0A4Z2E552</accession>
<evidence type="ECO:0000313" key="1">
    <source>
        <dbReference type="EMBL" id="TNN23783.1"/>
    </source>
</evidence>
<keyword evidence="2" id="KW-1185">Reference proteome</keyword>
<gene>
    <name evidence="1" type="ORF">EYF80_066095</name>
</gene>
<organism evidence="1 2">
    <name type="scientific">Liparis tanakae</name>
    <name type="common">Tanaka's snailfish</name>
    <dbReference type="NCBI Taxonomy" id="230148"/>
    <lineage>
        <taxon>Eukaryota</taxon>
        <taxon>Metazoa</taxon>
        <taxon>Chordata</taxon>
        <taxon>Craniata</taxon>
        <taxon>Vertebrata</taxon>
        <taxon>Euteleostomi</taxon>
        <taxon>Actinopterygii</taxon>
        <taxon>Neopterygii</taxon>
        <taxon>Teleostei</taxon>
        <taxon>Neoteleostei</taxon>
        <taxon>Acanthomorphata</taxon>
        <taxon>Eupercaria</taxon>
        <taxon>Perciformes</taxon>
        <taxon>Cottioidei</taxon>
        <taxon>Cottales</taxon>
        <taxon>Liparidae</taxon>
        <taxon>Liparis</taxon>
    </lineage>
</organism>
<reference evidence="1 2" key="1">
    <citation type="submission" date="2019-03" db="EMBL/GenBank/DDBJ databases">
        <title>First draft genome of Liparis tanakae, snailfish: a comprehensive survey of snailfish specific genes.</title>
        <authorList>
            <person name="Kim W."/>
            <person name="Song I."/>
            <person name="Jeong J.-H."/>
            <person name="Kim D."/>
            <person name="Kim S."/>
            <person name="Ryu S."/>
            <person name="Song J.Y."/>
            <person name="Lee S.K."/>
        </authorList>
    </citation>
    <scope>NUCLEOTIDE SEQUENCE [LARGE SCALE GENOMIC DNA]</scope>
    <source>
        <tissue evidence="1">Muscle</tissue>
    </source>
</reference>
<dbReference type="AlphaFoldDB" id="A0A4Z2E552"/>
<name>A0A4Z2E552_9TELE</name>
<sequence>MARRPTTFTSRHVLACLVEAGVETCVSLQPQAERIDPVGLNADDIHTDLFKAIDPQHHCCAV</sequence>
<protein>
    <submittedName>
        <fullName evidence="1">Uncharacterized protein</fullName>
    </submittedName>
</protein>
<dbReference type="EMBL" id="SRLO01017356">
    <property type="protein sequence ID" value="TNN23783.1"/>
    <property type="molecule type" value="Genomic_DNA"/>
</dbReference>
<evidence type="ECO:0000313" key="2">
    <source>
        <dbReference type="Proteomes" id="UP000314294"/>
    </source>
</evidence>
<proteinExistence type="predicted"/>
<comment type="caution">
    <text evidence="1">The sequence shown here is derived from an EMBL/GenBank/DDBJ whole genome shotgun (WGS) entry which is preliminary data.</text>
</comment>